<accession>A0A7W3XTD2</accession>
<gene>
    <name evidence="1" type="ORF">FHR92_003983</name>
</gene>
<dbReference type="RefSeq" id="WP_220482841.1">
    <property type="nucleotide sequence ID" value="NZ_JACJIP010000031.1"/>
</dbReference>
<protein>
    <recommendedName>
        <fullName evidence="3">VRR-NUC domain-containing protein</fullName>
    </recommendedName>
</protein>
<sequence length="139" mass="15471">MMASEKLFEKKVEKHLHSIGVYQAGTPSHRMKTVQIGWFTKIWGGGYQKSGIPDLLCCVNGFFVSIELKASNGRPSDLQKMNTARINQSNGIGIVLYPEGFESFKELMKGVITCKHHIRELNSMKDALTGTGCAILMTY</sequence>
<dbReference type="EMBL" id="JACJIP010000031">
    <property type="protein sequence ID" value="MBA9087498.1"/>
    <property type="molecule type" value="Genomic_DNA"/>
</dbReference>
<name>A0A7W3XTD2_9BACL</name>
<dbReference type="Proteomes" id="UP000567067">
    <property type="component" value="Unassembled WGS sequence"/>
</dbReference>
<dbReference type="GO" id="GO:0003676">
    <property type="term" value="F:nucleic acid binding"/>
    <property type="evidence" value="ECO:0007669"/>
    <property type="project" value="InterPro"/>
</dbReference>
<proteinExistence type="predicted"/>
<evidence type="ECO:0008006" key="3">
    <source>
        <dbReference type="Google" id="ProtNLM"/>
    </source>
</evidence>
<dbReference type="InterPro" id="IPR011856">
    <property type="entry name" value="tRNA_endonuc-like_dom_sf"/>
</dbReference>
<dbReference type="SUPFAM" id="SSF52980">
    <property type="entry name" value="Restriction endonuclease-like"/>
    <property type="match status" value="1"/>
</dbReference>
<dbReference type="InterPro" id="IPR011335">
    <property type="entry name" value="Restrct_endonuc-II-like"/>
</dbReference>
<dbReference type="Gene3D" id="3.40.1350.10">
    <property type="match status" value="1"/>
</dbReference>
<keyword evidence="2" id="KW-1185">Reference proteome</keyword>
<reference evidence="1 2" key="1">
    <citation type="submission" date="2020-08" db="EMBL/GenBank/DDBJ databases">
        <title>Genomic Encyclopedia of Type Strains, Phase III (KMG-III): the genomes of soil and plant-associated and newly described type strains.</title>
        <authorList>
            <person name="Whitman W."/>
        </authorList>
    </citation>
    <scope>NUCLEOTIDE SEQUENCE [LARGE SCALE GENOMIC DNA]</scope>
    <source>
        <strain evidence="1 2">CECT 8693</strain>
    </source>
</reference>
<organism evidence="1 2">
    <name type="scientific">Fontibacillus solani</name>
    <dbReference type="NCBI Taxonomy" id="1572857"/>
    <lineage>
        <taxon>Bacteria</taxon>
        <taxon>Bacillati</taxon>
        <taxon>Bacillota</taxon>
        <taxon>Bacilli</taxon>
        <taxon>Bacillales</taxon>
        <taxon>Paenibacillaceae</taxon>
        <taxon>Fontibacillus</taxon>
    </lineage>
</organism>
<evidence type="ECO:0000313" key="1">
    <source>
        <dbReference type="EMBL" id="MBA9087498.1"/>
    </source>
</evidence>
<dbReference type="AlphaFoldDB" id="A0A7W3XTD2"/>
<comment type="caution">
    <text evidence="1">The sequence shown here is derived from an EMBL/GenBank/DDBJ whole genome shotgun (WGS) entry which is preliminary data.</text>
</comment>
<evidence type="ECO:0000313" key="2">
    <source>
        <dbReference type="Proteomes" id="UP000567067"/>
    </source>
</evidence>